<dbReference type="InterPro" id="IPR036898">
    <property type="entry name" value="RNA_pol_Rpb7-like_N_sf"/>
</dbReference>
<dbReference type="InterPro" id="IPR005576">
    <property type="entry name" value="Rpb7-like_N"/>
</dbReference>
<comment type="subcellular location">
    <subcellularLocation>
        <location evidence="1 6">Nucleus</location>
    </subcellularLocation>
</comment>
<keyword evidence="11" id="KW-1185">Reference proteome</keyword>
<dbReference type="STRING" id="1072389.K1Y1J0"/>
<accession>K1Y1J0</accession>
<evidence type="ECO:0000313" key="10">
    <source>
        <dbReference type="EMBL" id="EKD19014.1"/>
    </source>
</evidence>
<dbReference type="GO" id="GO:0042797">
    <property type="term" value="P:tRNA transcription by RNA polymerase III"/>
    <property type="evidence" value="ECO:0007669"/>
    <property type="project" value="EnsemblFungi"/>
</dbReference>
<gene>
    <name evidence="10" type="ORF">MBM_02251</name>
</gene>
<comment type="similarity">
    <text evidence="2">Belongs to the eukaryotic RPB7/RPC8 RNA polymerase subunit family.</text>
</comment>
<evidence type="ECO:0000256" key="5">
    <source>
        <dbReference type="ARBA" id="ARBA00023242"/>
    </source>
</evidence>
<dbReference type="Pfam" id="PF08292">
    <property type="entry name" value="RNA_pol_Rbc25"/>
    <property type="match status" value="1"/>
</dbReference>
<dbReference type="eggNOG" id="KOG3297">
    <property type="taxonomic scope" value="Eukaryota"/>
</dbReference>
<dbReference type="OrthoDB" id="10256606at2759"/>
<comment type="function">
    <text evidence="6">DNA-dependent RNA polymerase which catalyzes the transcription of DNA into RNA using the four ribonucleoside triphosphates as substrates.</text>
</comment>
<feature type="region of interest" description="Disordered" evidence="7">
    <location>
        <begin position="218"/>
        <end position="250"/>
    </location>
</feature>
<dbReference type="GO" id="GO:0006386">
    <property type="term" value="P:termination of RNA polymerase III transcription"/>
    <property type="evidence" value="ECO:0007669"/>
    <property type="project" value="EnsemblFungi"/>
</dbReference>
<dbReference type="GeneID" id="18758186"/>
<dbReference type="InterPro" id="IPR013238">
    <property type="entry name" value="RNA_pol_III_Rbc25"/>
</dbReference>
<dbReference type="GO" id="GO:0055029">
    <property type="term" value="C:nuclear DNA-directed RNA polymerase complex"/>
    <property type="evidence" value="ECO:0007669"/>
    <property type="project" value="UniProtKB-ARBA"/>
</dbReference>
<dbReference type="SUPFAM" id="SSF88798">
    <property type="entry name" value="N-terminal, heterodimerisation domain of RBP7 (RpoE)"/>
    <property type="match status" value="1"/>
</dbReference>
<dbReference type="CDD" id="cd04330">
    <property type="entry name" value="RNAP_III_Rpc25_N"/>
    <property type="match status" value="1"/>
</dbReference>
<dbReference type="AlphaFoldDB" id="K1Y1J0"/>
<evidence type="ECO:0000256" key="3">
    <source>
        <dbReference type="ARBA" id="ARBA00022478"/>
    </source>
</evidence>
<dbReference type="InParanoid" id="K1Y1J0"/>
<evidence type="ECO:0000259" key="9">
    <source>
        <dbReference type="Pfam" id="PF08292"/>
    </source>
</evidence>
<evidence type="ECO:0000259" key="8">
    <source>
        <dbReference type="Pfam" id="PF03876"/>
    </source>
</evidence>
<reference evidence="10 11" key="1">
    <citation type="journal article" date="2012" name="BMC Genomics">
        <title>Sequencing the genome of Marssonina brunnea reveals fungus-poplar co-evolution.</title>
        <authorList>
            <person name="Zhu S."/>
            <person name="Cao Y.-Z."/>
            <person name="Jiang C."/>
            <person name="Tan B.-Y."/>
            <person name="Wang Z."/>
            <person name="Feng S."/>
            <person name="Zhang L."/>
            <person name="Su X.-H."/>
            <person name="Brejova B."/>
            <person name="Vinar T."/>
            <person name="Xu M."/>
            <person name="Wang M.-X."/>
            <person name="Zhang S.-G."/>
            <person name="Huang M.-R."/>
            <person name="Wu R."/>
            <person name="Zhou Y."/>
        </authorList>
    </citation>
    <scope>NUCLEOTIDE SEQUENCE [LARGE SCALE GENOMIC DNA]</scope>
    <source>
        <strain evidence="10 11">MB_m1</strain>
    </source>
</reference>
<dbReference type="GO" id="GO:0003899">
    <property type="term" value="F:DNA-directed RNA polymerase activity"/>
    <property type="evidence" value="ECO:0007669"/>
    <property type="project" value="EnsemblFungi"/>
</dbReference>
<evidence type="ECO:0000256" key="2">
    <source>
        <dbReference type="ARBA" id="ARBA00009307"/>
    </source>
</evidence>
<feature type="domain" description="RNA polymerase III subunit Rpc25" evidence="9">
    <location>
        <begin position="112"/>
        <end position="223"/>
    </location>
</feature>
<dbReference type="FunCoup" id="K1Y1J0">
    <property type="interactions" value="697"/>
</dbReference>
<dbReference type="Gene3D" id="2.40.50.140">
    <property type="entry name" value="Nucleic acid-binding proteins"/>
    <property type="match status" value="1"/>
</dbReference>
<feature type="domain" description="RNA polymerase Rpb7-like N-terminal" evidence="8">
    <location>
        <begin position="38"/>
        <end position="93"/>
    </location>
</feature>
<organism evidence="10 11">
    <name type="scientific">Marssonina brunnea f. sp. multigermtubi (strain MB_m1)</name>
    <name type="common">Marssonina leaf spot fungus</name>
    <dbReference type="NCBI Taxonomy" id="1072389"/>
    <lineage>
        <taxon>Eukaryota</taxon>
        <taxon>Fungi</taxon>
        <taxon>Dikarya</taxon>
        <taxon>Ascomycota</taxon>
        <taxon>Pezizomycotina</taxon>
        <taxon>Leotiomycetes</taxon>
        <taxon>Helotiales</taxon>
        <taxon>Drepanopezizaceae</taxon>
        <taxon>Drepanopeziza</taxon>
    </lineage>
</organism>
<dbReference type="PANTHER" id="PTHR12709">
    <property type="entry name" value="DNA-DIRECTED RNA POLYMERASE II, III"/>
    <property type="match status" value="1"/>
</dbReference>
<dbReference type="Pfam" id="PF03876">
    <property type="entry name" value="SHS2_Rpb7-N"/>
    <property type="match status" value="1"/>
</dbReference>
<dbReference type="GO" id="GO:0005666">
    <property type="term" value="C:RNA polymerase III complex"/>
    <property type="evidence" value="ECO:0007669"/>
    <property type="project" value="EnsemblFungi"/>
</dbReference>
<dbReference type="OMA" id="LGPTLWW"/>
<dbReference type="Gene3D" id="3.30.1490.120">
    <property type="entry name" value="RNA polymerase Rpb7-like, N-terminal domain"/>
    <property type="match status" value="1"/>
</dbReference>
<keyword evidence="3 6" id="KW-0240">DNA-directed RNA polymerase</keyword>
<protein>
    <recommendedName>
        <fullName evidence="6">DNA-directed RNA polymerase subunit</fullName>
    </recommendedName>
</protein>
<dbReference type="InterPro" id="IPR012340">
    <property type="entry name" value="NA-bd_OB-fold"/>
</dbReference>
<feature type="compositionally biased region" description="Acidic residues" evidence="7">
    <location>
        <begin position="224"/>
        <end position="236"/>
    </location>
</feature>
<evidence type="ECO:0000313" key="11">
    <source>
        <dbReference type="Proteomes" id="UP000006753"/>
    </source>
</evidence>
<dbReference type="HOGENOM" id="CLU_073901_1_1_1"/>
<keyword evidence="4 6" id="KW-0804">Transcription</keyword>
<dbReference type="KEGG" id="mbe:MBM_02251"/>
<name>K1Y1J0_MARBU</name>
<dbReference type="GO" id="GO:0000785">
    <property type="term" value="C:chromatin"/>
    <property type="evidence" value="ECO:0007669"/>
    <property type="project" value="EnsemblFungi"/>
</dbReference>
<evidence type="ECO:0000256" key="4">
    <source>
        <dbReference type="ARBA" id="ARBA00023163"/>
    </source>
</evidence>
<dbReference type="EMBL" id="JH921431">
    <property type="protein sequence ID" value="EKD19014.1"/>
    <property type="molecule type" value="Genomic_DNA"/>
</dbReference>
<evidence type="ECO:0000256" key="1">
    <source>
        <dbReference type="ARBA" id="ARBA00004123"/>
    </source>
</evidence>
<sequence length="250" mass="27794">MKRIHCVLPVEIKTQAFPKKSPRTISVPAMFILTKIADLVQIVSEDFNKDAFQALQDNINAKYANKVIQKIGLCVCLYDLLAASEGLIGHGTGLVNVNVEFRLIVFRPFKNEVITGRISSATPRGIRVRVPFFQEIFVPVDKLPEGASFNEELGQYIWVPEPDGDQLYFDANDIVRVRIEDEIWTDQSPVGPREKEEGASVKTHPYVLIGSMEDAGLGPCLWWDGDDEEGEGEAEGEGEKEGEGEAEGEE</sequence>
<dbReference type="GO" id="GO:0006384">
    <property type="term" value="P:transcription initiation at RNA polymerase III promoter"/>
    <property type="evidence" value="ECO:0007669"/>
    <property type="project" value="EnsemblFungi"/>
</dbReference>
<dbReference type="SUPFAM" id="SSF50249">
    <property type="entry name" value="Nucleic acid-binding proteins"/>
    <property type="match status" value="1"/>
</dbReference>
<dbReference type="PANTHER" id="PTHR12709:SF1">
    <property type="entry name" value="DNA-DIRECTED RNA POLYMERASE III SUBUNIT RPC8"/>
    <property type="match status" value="1"/>
</dbReference>
<dbReference type="FunFam" id="3.30.1490.120:FF:000001">
    <property type="entry name" value="DNA-directed RNA polymerase II subunit RPB7"/>
    <property type="match status" value="1"/>
</dbReference>
<proteinExistence type="inferred from homology"/>
<evidence type="ECO:0000256" key="6">
    <source>
        <dbReference type="RuleBase" id="RU369086"/>
    </source>
</evidence>
<dbReference type="InterPro" id="IPR045113">
    <property type="entry name" value="Rpb7-like"/>
</dbReference>
<evidence type="ECO:0000256" key="7">
    <source>
        <dbReference type="SAM" id="MobiDB-lite"/>
    </source>
</evidence>
<keyword evidence="5 6" id="KW-0539">Nucleus</keyword>
<dbReference type="Proteomes" id="UP000006753">
    <property type="component" value="Unassembled WGS sequence"/>
</dbReference>